<dbReference type="GO" id="GO:0000155">
    <property type="term" value="F:phosphorelay sensor kinase activity"/>
    <property type="evidence" value="ECO:0007669"/>
    <property type="project" value="InterPro"/>
</dbReference>
<dbReference type="PANTHER" id="PTHR43065">
    <property type="entry name" value="SENSOR HISTIDINE KINASE"/>
    <property type="match status" value="1"/>
</dbReference>
<dbReference type="PRINTS" id="PR00344">
    <property type="entry name" value="BCTRLSENSOR"/>
</dbReference>
<keyword evidence="8" id="KW-0902">Two-component regulatory system</keyword>
<dbReference type="AlphaFoldDB" id="A0A517Y9T1"/>
<accession>A0A517Y9T1</accession>
<dbReference type="SMART" id="SM00388">
    <property type="entry name" value="HisKA"/>
    <property type="match status" value="1"/>
</dbReference>
<feature type="coiled-coil region" evidence="9">
    <location>
        <begin position="24"/>
        <end position="65"/>
    </location>
</feature>
<evidence type="ECO:0000313" key="11">
    <source>
        <dbReference type="EMBL" id="QDU26978.1"/>
    </source>
</evidence>
<organism evidence="11 12">
    <name type="scientific">Anatilimnocola aggregata</name>
    <dbReference type="NCBI Taxonomy" id="2528021"/>
    <lineage>
        <taxon>Bacteria</taxon>
        <taxon>Pseudomonadati</taxon>
        <taxon>Planctomycetota</taxon>
        <taxon>Planctomycetia</taxon>
        <taxon>Pirellulales</taxon>
        <taxon>Pirellulaceae</taxon>
        <taxon>Anatilimnocola</taxon>
    </lineage>
</organism>
<dbReference type="Gene3D" id="3.30.565.10">
    <property type="entry name" value="Histidine kinase-like ATPase, C-terminal domain"/>
    <property type="match status" value="1"/>
</dbReference>
<keyword evidence="5" id="KW-0547">Nucleotide-binding</keyword>
<dbReference type="InterPro" id="IPR005467">
    <property type="entry name" value="His_kinase_dom"/>
</dbReference>
<dbReference type="Pfam" id="PF02518">
    <property type="entry name" value="HATPase_c"/>
    <property type="match status" value="1"/>
</dbReference>
<dbReference type="PROSITE" id="PS50109">
    <property type="entry name" value="HIS_KIN"/>
    <property type="match status" value="1"/>
</dbReference>
<dbReference type="OrthoDB" id="226486at2"/>
<name>A0A517Y9T1_9BACT</name>
<evidence type="ECO:0000256" key="3">
    <source>
        <dbReference type="ARBA" id="ARBA00022553"/>
    </source>
</evidence>
<comment type="catalytic activity">
    <reaction evidence="1">
        <text>ATP + protein L-histidine = ADP + protein N-phospho-L-histidine.</text>
        <dbReference type="EC" id="2.7.13.3"/>
    </reaction>
</comment>
<dbReference type="EMBL" id="CP036274">
    <property type="protein sequence ID" value="QDU26978.1"/>
    <property type="molecule type" value="Genomic_DNA"/>
</dbReference>
<dbReference type="Gene3D" id="1.10.287.130">
    <property type="match status" value="1"/>
</dbReference>
<keyword evidence="6" id="KW-0418">Kinase</keyword>
<dbReference type="RefSeq" id="WP_145087858.1">
    <property type="nucleotide sequence ID" value="NZ_CP036274.1"/>
</dbReference>
<keyword evidence="4 11" id="KW-0808">Transferase</keyword>
<keyword evidence="9" id="KW-0175">Coiled coil</keyword>
<reference evidence="11 12" key="1">
    <citation type="submission" date="2019-02" db="EMBL/GenBank/DDBJ databases">
        <title>Deep-cultivation of Planctomycetes and their phenomic and genomic characterization uncovers novel biology.</title>
        <authorList>
            <person name="Wiegand S."/>
            <person name="Jogler M."/>
            <person name="Boedeker C."/>
            <person name="Pinto D."/>
            <person name="Vollmers J."/>
            <person name="Rivas-Marin E."/>
            <person name="Kohn T."/>
            <person name="Peeters S.H."/>
            <person name="Heuer A."/>
            <person name="Rast P."/>
            <person name="Oberbeckmann S."/>
            <person name="Bunk B."/>
            <person name="Jeske O."/>
            <person name="Meyerdierks A."/>
            <person name="Storesund J.E."/>
            <person name="Kallscheuer N."/>
            <person name="Luecker S."/>
            <person name="Lage O.M."/>
            <person name="Pohl T."/>
            <person name="Merkel B.J."/>
            <person name="Hornburger P."/>
            <person name="Mueller R.-W."/>
            <person name="Bruemmer F."/>
            <person name="Labrenz M."/>
            <person name="Spormann A.M."/>
            <person name="Op den Camp H."/>
            <person name="Overmann J."/>
            <person name="Amann R."/>
            <person name="Jetten M.S.M."/>
            <person name="Mascher T."/>
            <person name="Medema M.H."/>
            <person name="Devos D.P."/>
            <person name="Kaster A.-K."/>
            <person name="Ovreas L."/>
            <person name="Rohde M."/>
            <person name="Galperin M.Y."/>
            <person name="Jogler C."/>
        </authorList>
    </citation>
    <scope>NUCLEOTIDE SEQUENCE [LARGE SCALE GENOMIC DNA]</scope>
    <source>
        <strain evidence="11 12">ETA_A8</strain>
    </source>
</reference>
<dbReference type="InterPro" id="IPR003594">
    <property type="entry name" value="HATPase_dom"/>
</dbReference>
<gene>
    <name evidence="11" type="primary">zraS_3</name>
    <name evidence="11" type="ORF">ETAA8_20620</name>
</gene>
<feature type="domain" description="Histidine kinase" evidence="10">
    <location>
        <begin position="74"/>
        <end position="280"/>
    </location>
</feature>
<proteinExistence type="predicted"/>
<evidence type="ECO:0000256" key="4">
    <source>
        <dbReference type="ARBA" id="ARBA00022679"/>
    </source>
</evidence>
<protein>
    <recommendedName>
        <fullName evidence="2">histidine kinase</fullName>
        <ecNumber evidence="2">2.7.13.3</ecNumber>
    </recommendedName>
</protein>
<evidence type="ECO:0000313" key="12">
    <source>
        <dbReference type="Proteomes" id="UP000315017"/>
    </source>
</evidence>
<dbReference type="Pfam" id="PF00512">
    <property type="entry name" value="HisKA"/>
    <property type="match status" value="1"/>
</dbReference>
<evidence type="ECO:0000259" key="10">
    <source>
        <dbReference type="PROSITE" id="PS50109"/>
    </source>
</evidence>
<keyword evidence="7" id="KW-0067">ATP-binding</keyword>
<evidence type="ECO:0000256" key="7">
    <source>
        <dbReference type="ARBA" id="ARBA00022840"/>
    </source>
</evidence>
<dbReference type="InterPro" id="IPR036097">
    <property type="entry name" value="HisK_dim/P_sf"/>
</dbReference>
<dbReference type="KEGG" id="aagg:ETAA8_20620"/>
<dbReference type="EC" id="2.7.13.3" evidence="2"/>
<dbReference type="SUPFAM" id="SSF47384">
    <property type="entry name" value="Homodimeric domain of signal transducing histidine kinase"/>
    <property type="match status" value="1"/>
</dbReference>
<evidence type="ECO:0000256" key="8">
    <source>
        <dbReference type="ARBA" id="ARBA00023012"/>
    </source>
</evidence>
<dbReference type="InterPro" id="IPR036890">
    <property type="entry name" value="HATPase_C_sf"/>
</dbReference>
<keyword evidence="3" id="KW-0597">Phosphoprotein</keyword>
<keyword evidence="12" id="KW-1185">Reference proteome</keyword>
<evidence type="ECO:0000256" key="6">
    <source>
        <dbReference type="ARBA" id="ARBA00022777"/>
    </source>
</evidence>
<dbReference type="CDD" id="cd00082">
    <property type="entry name" value="HisKA"/>
    <property type="match status" value="1"/>
</dbReference>
<dbReference type="InterPro" id="IPR004358">
    <property type="entry name" value="Sig_transdc_His_kin-like_C"/>
</dbReference>
<dbReference type="SMART" id="SM00387">
    <property type="entry name" value="HATPase_c"/>
    <property type="match status" value="1"/>
</dbReference>
<dbReference type="SUPFAM" id="SSF55874">
    <property type="entry name" value="ATPase domain of HSP90 chaperone/DNA topoisomerase II/histidine kinase"/>
    <property type="match status" value="1"/>
</dbReference>
<evidence type="ECO:0000256" key="5">
    <source>
        <dbReference type="ARBA" id="ARBA00022741"/>
    </source>
</evidence>
<evidence type="ECO:0000256" key="1">
    <source>
        <dbReference type="ARBA" id="ARBA00000085"/>
    </source>
</evidence>
<evidence type="ECO:0000256" key="9">
    <source>
        <dbReference type="SAM" id="Coils"/>
    </source>
</evidence>
<dbReference type="InterPro" id="IPR003661">
    <property type="entry name" value="HisK_dim/P_dom"/>
</dbReference>
<dbReference type="CDD" id="cd00075">
    <property type="entry name" value="HATPase"/>
    <property type="match status" value="1"/>
</dbReference>
<dbReference type="GO" id="GO:0005524">
    <property type="term" value="F:ATP binding"/>
    <property type="evidence" value="ECO:0007669"/>
    <property type="project" value="UniProtKB-KW"/>
</dbReference>
<dbReference type="PANTHER" id="PTHR43065:SF10">
    <property type="entry name" value="PEROXIDE STRESS-ACTIVATED HISTIDINE KINASE MAK3"/>
    <property type="match status" value="1"/>
</dbReference>
<dbReference type="Proteomes" id="UP000315017">
    <property type="component" value="Chromosome"/>
</dbReference>
<evidence type="ECO:0000256" key="2">
    <source>
        <dbReference type="ARBA" id="ARBA00012438"/>
    </source>
</evidence>
<sequence length="289" mass="31460">MTTLLTSELRSELAPESIDLQTILAAWNEATDRLQHTHEALQAEVRRLSDELEDKNRELARRNRLADLGQMASHVAHEVRNGLVPLKLYLSLLRRRIRDDAEGIEIVGNVDAGFRALEVIVSDLLHFSAHRDPKLQLLSPGALAHDLCQSLQPQFVAQGIEAIVEAPLDLTTTADPDMLRRALLNLILNAVDAMPQGGQLHVTARTTPLGIEIEVADNGPGLQDDALARLFEPFFTTKSTGTGLGLAIVERIAEAHGGQVLAANCPKGGAAFTFCLPHRPLTPSPTEEI</sequence>